<reference evidence="8" key="1">
    <citation type="submission" date="2023-02" db="EMBL/GenBank/DDBJ databases">
        <title>Genome sequence of Microbacterium liquefaciens B1075.</title>
        <authorList>
            <person name="Cao J."/>
            <person name="Li X."/>
        </authorList>
    </citation>
    <scope>NUCLEOTIDE SEQUENCE</scope>
    <source>
        <strain evidence="8">B1075</strain>
    </source>
</reference>
<comment type="similarity">
    <text evidence="2">Belongs to the polysaccharide synthase family.</text>
</comment>
<dbReference type="AlphaFoldDB" id="A0AAJ5SEZ4"/>
<feature type="transmembrane region" description="Helical" evidence="7">
    <location>
        <begin position="313"/>
        <end position="336"/>
    </location>
</feature>
<feature type="transmembrane region" description="Helical" evidence="7">
    <location>
        <begin position="348"/>
        <end position="367"/>
    </location>
</feature>
<protein>
    <submittedName>
        <fullName evidence="8">Lipopolysaccharide biosynthesis protein</fullName>
    </submittedName>
</protein>
<dbReference type="Proteomes" id="UP001214756">
    <property type="component" value="Chromosome"/>
</dbReference>
<evidence type="ECO:0000256" key="2">
    <source>
        <dbReference type="ARBA" id="ARBA00007430"/>
    </source>
</evidence>
<feature type="transmembrane region" description="Helical" evidence="7">
    <location>
        <begin position="138"/>
        <end position="159"/>
    </location>
</feature>
<dbReference type="RefSeq" id="WP_017831132.1">
    <property type="nucleotide sequence ID" value="NZ_CP118606.1"/>
</dbReference>
<name>A0AAJ5SEZ4_MICMQ</name>
<feature type="transmembrane region" description="Helical" evidence="7">
    <location>
        <begin position="206"/>
        <end position="227"/>
    </location>
</feature>
<evidence type="ECO:0000313" key="8">
    <source>
        <dbReference type="EMBL" id="WEF19774.1"/>
    </source>
</evidence>
<accession>A0AAJ5SEZ4</accession>
<dbReference type="Pfam" id="PF13440">
    <property type="entry name" value="Polysacc_synt_3"/>
    <property type="match status" value="1"/>
</dbReference>
<dbReference type="PANTHER" id="PTHR30250:SF10">
    <property type="entry name" value="LIPOPOLYSACCHARIDE BIOSYNTHESIS PROTEIN WZXC"/>
    <property type="match status" value="1"/>
</dbReference>
<evidence type="ECO:0000313" key="9">
    <source>
        <dbReference type="Proteomes" id="UP001214756"/>
    </source>
</evidence>
<evidence type="ECO:0000256" key="4">
    <source>
        <dbReference type="ARBA" id="ARBA00022692"/>
    </source>
</evidence>
<dbReference type="PANTHER" id="PTHR30250">
    <property type="entry name" value="PST FAMILY PREDICTED COLANIC ACID TRANSPORTER"/>
    <property type="match status" value="1"/>
</dbReference>
<proteinExistence type="inferred from homology"/>
<feature type="transmembrane region" description="Helical" evidence="7">
    <location>
        <begin position="44"/>
        <end position="65"/>
    </location>
</feature>
<feature type="transmembrane region" description="Helical" evidence="7">
    <location>
        <begin position="373"/>
        <end position="394"/>
    </location>
</feature>
<keyword evidence="4 7" id="KW-0812">Transmembrane</keyword>
<dbReference type="GO" id="GO:0005886">
    <property type="term" value="C:plasma membrane"/>
    <property type="evidence" value="ECO:0007669"/>
    <property type="project" value="UniProtKB-SubCell"/>
</dbReference>
<evidence type="ECO:0000256" key="3">
    <source>
        <dbReference type="ARBA" id="ARBA00022475"/>
    </source>
</evidence>
<evidence type="ECO:0000256" key="7">
    <source>
        <dbReference type="SAM" id="Phobius"/>
    </source>
</evidence>
<keyword evidence="5 7" id="KW-1133">Transmembrane helix</keyword>
<sequence>MKQHSVAGQLILSTYGMGIQGVARLVYTLVIGRTLSPEALSDTTAILSLAVYLALVWPAGAAIAATRYLANPDTAADSIRALRTSFWVSTIPLSLIAIPIAWWITGDLPTGLASAVLVFSYNAYVFSRGVLTGENRLLRAAVLDTVSSLLAITVLLLVLTAHSSWVLLLPLSAGYLLFALFARSRTVAAPSPSSLQRETLAFTREATFGALVMGGMLPATMIFVRAFDTPTAAGMFAAALTLATPANIVAQAVSQVLLPHFARLRADPSAMRASHRRLFALTAAGFGLIFGALIVFAPWILNLFYGTRYADGVPAMQVLLGIVLLLSLTSAPSALLLASGRERLAARIWMFAFVIGTATMLLLAPVWGQWGALVGYALGGGGGSIVIILCAFLAPTTSTHVRRDITT</sequence>
<organism evidence="8 9">
    <name type="scientific">Microbacterium maritypicum</name>
    <name type="common">Microbacterium liquefaciens</name>
    <dbReference type="NCBI Taxonomy" id="33918"/>
    <lineage>
        <taxon>Bacteria</taxon>
        <taxon>Bacillati</taxon>
        <taxon>Actinomycetota</taxon>
        <taxon>Actinomycetes</taxon>
        <taxon>Micrococcales</taxon>
        <taxon>Microbacteriaceae</taxon>
        <taxon>Microbacterium</taxon>
    </lineage>
</organism>
<feature type="transmembrane region" description="Helical" evidence="7">
    <location>
        <begin position="233"/>
        <end position="258"/>
    </location>
</feature>
<comment type="subcellular location">
    <subcellularLocation>
        <location evidence="1">Cell membrane</location>
        <topology evidence="1">Multi-pass membrane protein</topology>
    </subcellularLocation>
</comment>
<gene>
    <name evidence="8" type="ORF">PWF71_10725</name>
</gene>
<feature type="transmembrane region" description="Helical" evidence="7">
    <location>
        <begin position="111"/>
        <end position="131"/>
    </location>
</feature>
<evidence type="ECO:0000256" key="5">
    <source>
        <dbReference type="ARBA" id="ARBA00022989"/>
    </source>
</evidence>
<feature type="transmembrane region" description="Helical" evidence="7">
    <location>
        <begin position="165"/>
        <end position="185"/>
    </location>
</feature>
<feature type="transmembrane region" description="Helical" evidence="7">
    <location>
        <begin position="12"/>
        <end position="32"/>
    </location>
</feature>
<feature type="transmembrane region" description="Helical" evidence="7">
    <location>
        <begin position="278"/>
        <end position="301"/>
    </location>
</feature>
<dbReference type="EMBL" id="CP118606">
    <property type="protein sequence ID" value="WEF19774.1"/>
    <property type="molecule type" value="Genomic_DNA"/>
</dbReference>
<feature type="transmembrane region" description="Helical" evidence="7">
    <location>
        <begin position="86"/>
        <end position="105"/>
    </location>
</feature>
<evidence type="ECO:0000256" key="1">
    <source>
        <dbReference type="ARBA" id="ARBA00004651"/>
    </source>
</evidence>
<evidence type="ECO:0000256" key="6">
    <source>
        <dbReference type="ARBA" id="ARBA00023136"/>
    </source>
</evidence>
<dbReference type="InterPro" id="IPR050833">
    <property type="entry name" value="Poly_Biosynth_Transport"/>
</dbReference>
<keyword evidence="3" id="KW-1003">Cell membrane</keyword>
<keyword evidence="6 7" id="KW-0472">Membrane</keyword>